<evidence type="ECO:0000313" key="3">
    <source>
        <dbReference type="Proteomes" id="UP000735302"/>
    </source>
</evidence>
<gene>
    <name evidence="2" type="ORF">PoB_004604500</name>
</gene>
<name>A0AAV4BG59_9GAST</name>
<proteinExistence type="predicted"/>
<sequence length="209" mass="22823">MQVGERDGTRAGERDGTRAGERDGTRAGERADGTWAGERVDSTLNIDPAIDCEDAKPPESIDLSVESQCKMAVARKSSDKTPTEIKRCKKQAQYDSSNLDIICECCHPANTSTDKKHGTDLNGKPEKNVSTPMALTQSLEKHIENTSGIMLASAKLANDVASAETDELSATGNVGETEKEKEKMYFMENPLKNHEAAERVQRLDPELQV</sequence>
<reference evidence="2 3" key="1">
    <citation type="journal article" date="2021" name="Elife">
        <title>Chloroplast acquisition without the gene transfer in kleptoplastic sea slugs, Plakobranchus ocellatus.</title>
        <authorList>
            <person name="Maeda T."/>
            <person name="Takahashi S."/>
            <person name="Yoshida T."/>
            <person name="Shimamura S."/>
            <person name="Takaki Y."/>
            <person name="Nagai Y."/>
            <person name="Toyoda A."/>
            <person name="Suzuki Y."/>
            <person name="Arimoto A."/>
            <person name="Ishii H."/>
            <person name="Satoh N."/>
            <person name="Nishiyama T."/>
            <person name="Hasebe M."/>
            <person name="Maruyama T."/>
            <person name="Minagawa J."/>
            <person name="Obokata J."/>
            <person name="Shigenobu S."/>
        </authorList>
    </citation>
    <scope>NUCLEOTIDE SEQUENCE [LARGE SCALE GENOMIC DNA]</scope>
</reference>
<feature type="compositionally biased region" description="Basic and acidic residues" evidence="1">
    <location>
        <begin position="1"/>
        <end position="32"/>
    </location>
</feature>
<feature type="region of interest" description="Disordered" evidence="1">
    <location>
        <begin position="1"/>
        <end position="42"/>
    </location>
</feature>
<dbReference type="AlphaFoldDB" id="A0AAV4BG59"/>
<evidence type="ECO:0000313" key="2">
    <source>
        <dbReference type="EMBL" id="GFO19540.1"/>
    </source>
</evidence>
<organism evidence="2 3">
    <name type="scientific">Plakobranchus ocellatus</name>
    <dbReference type="NCBI Taxonomy" id="259542"/>
    <lineage>
        <taxon>Eukaryota</taxon>
        <taxon>Metazoa</taxon>
        <taxon>Spiralia</taxon>
        <taxon>Lophotrochozoa</taxon>
        <taxon>Mollusca</taxon>
        <taxon>Gastropoda</taxon>
        <taxon>Heterobranchia</taxon>
        <taxon>Euthyneura</taxon>
        <taxon>Panpulmonata</taxon>
        <taxon>Sacoglossa</taxon>
        <taxon>Placobranchoidea</taxon>
        <taxon>Plakobranchidae</taxon>
        <taxon>Plakobranchus</taxon>
    </lineage>
</organism>
<comment type="caution">
    <text evidence="2">The sequence shown here is derived from an EMBL/GenBank/DDBJ whole genome shotgun (WGS) entry which is preliminary data.</text>
</comment>
<dbReference type="EMBL" id="BLXT01005065">
    <property type="protein sequence ID" value="GFO19540.1"/>
    <property type="molecule type" value="Genomic_DNA"/>
</dbReference>
<accession>A0AAV4BG59</accession>
<evidence type="ECO:0000256" key="1">
    <source>
        <dbReference type="SAM" id="MobiDB-lite"/>
    </source>
</evidence>
<feature type="compositionally biased region" description="Basic and acidic residues" evidence="1">
    <location>
        <begin position="113"/>
        <end position="127"/>
    </location>
</feature>
<dbReference type="Proteomes" id="UP000735302">
    <property type="component" value="Unassembled WGS sequence"/>
</dbReference>
<feature type="region of interest" description="Disordered" evidence="1">
    <location>
        <begin position="111"/>
        <end position="130"/>
    </location>
</feature>
<protein>
    <submittedName>
        <fullName evidence="2">Uncharacterized protein</fullName>
    </submittedName>
</protein>
<keyword evidence="3" id="KW-1185">Reference proteome</keyword>